<dbReference type="EMBL" id="FSRM01000001">
    <property type="protein sequence ID" value="SIO06032.1"/>
    <property type="molecule type" value="Genomic_DNA"/>
</dbReference>
<feature type="domain" description="N-acetyltransferase" evidence="3">
    <location>
        <begin position="3"/>
        <end position="146"/>
    </location>
</feature>
<dbReference type="InterPro" id="IPR000182">
    <property type="entry name" value="GNAT_dom"/>
</dbReference>
<dbReference type="InterPro" id="IPR050832">
    <property type="entry name" value="Bact_Acetyltransf"/>
</dbReference>
<dbReference type="GO" id="GO:0016747">
    <property type="term" value="F:acyltransferase activity, transferring groups other than amino-acyl groups"/>
    <property type="evidence" value="ECO:0007669"/>
    <property type="project" value="InterPro"/>
</dbReference>
<name>A0A1N6GF47_9BURK</name>
<dbReference type="PANTHER" id="PTHR43877">
    <property type="entry name" value="AMINOALKYLPHOSPHONATE N-ACETYLTRANSFERASE-RELATED-RELATED"/>
    <property type="match status" value="1"/>
</dbReference>
<dbReference type="InterPro" id="IPR016181">
    <property type="entry name" value="Acyl_CoA_acyltransferase"/>
</dbReference>
<keyword evidence="1 4" id="KW-0808">Transferase</keyword>
<dbReference type="PROSITE" id="PS51186">
    <property type="entry name" value="GNAT"/>
    <property type="match status" value="1"/>
</dbReference>
<dbReference type="Pfam" id="PF00583">
    <property type="entry name" value="Acetyltransf_1"/>
    <property type="match status" value="1"/>
</dbReference>
<evidence type="ECO:0000256" key="2">
    <source>
        <dbReference type="ARBA" id="ARBA00023315"/>
    </source>
</evidence>
<dbReference type="AlphaFoldDB" id="A0A1N6GF47"/>
<evidence type="ECO:0000256" key="1">
    <source>
        <dbReference type="ARBA" id="ARBA00022679"/>
    </source>
</evidence>
<evidence type="ECO:0000259" key="3">
    <source>
        <dbReference type="PROSITE" id="PS51186"/>
    </source>
</evidence>
<gene>
    <name evidence="4" type="ORF">SAMN05444168_2344</name>
</gene>
<reference evidence="4 5" key="1">
    <citation type="submission" date="2016-11" db="EMBL/GenBank/DDBJ databases">
        <authorList>
            <person name="Jaros S."/>
            <person name="Januszkiewicz K."/>
            <person name="Wedrychowicz H."/>
        </authorList>
    </citation>
    <scope>NUCLEOTIDE SEQUENCE [LARGE SCALE GENOMIC DNA]</scope>
    <source>
        <strain evidence="4 5">GAS86</strain>
    </source>
</reference>
<dbReference type="SUPFAM" id="SSF55729">
    <property type="entry name" value="Acyl-CoA N-acyltransferases (Nat)"/>
    <property type="match status" value="1"/>
</dbReference>
<dbReference type="Gene3D" id="3.40.630.30">
    <property type="match status" value="1"/>
</dbReference>
<organism evidence="4 5">
    <name type="scientific">Paraburkholderia phenazinium</name>
    <dbReference type="NCBI Taxonomy" id="60549"/>
    <lineage>
        <taxon>Bacteria</taxon>
        <taxon>Pseudomonadati</taxon>
        <taxon>Pseudomonadota</taxon>
        <taxon>Betaproteobacteria</taxon>
        <taxon>Burkholderiales</taxon>
        <taxon>Burkholderiaceae</taxon>
        <taxon>Paraburkholderia</taxon>
    </lineage>
</organism>
<protein>
    <submittedName>
        <fullName evidence="4">Acetyltransferase (GNAT) domain-containing protein</fullName>
    </submittedName>
</protein>
<dbReference type="Proteomes" id="UP000184693">
    <property type="component" value="Unassembled WGS sequence"/>
</dbReference>
<proteinExistence type="predicted"/>
<evidence type="ECO:0000313" key="5">
    <source>
        <dbReference type="Proteomes" id="UP000184693"/>
    </source>
</evidence>
<keyword evidence="2" id="KW-0012">Acyltransferase</keyword>
<dbReference type="RefSeq" id="WP_074264396.1">
    <property type="nucleotide sequence ID" value="NZ_FSRM01000001.1"/>
</dbReference>
<accession>A0A1N6GF47</accession>
<evidence type="ECO:0000313" key="4">
    <source>
        <dbReference type="EMBL" id="SIO06032.1"/>
    </source>
</evidence>
<dbReference type="PANTHER" id="PTHR43877:SF2">
    <property type="entry name" value="AMINOALKYLPHOSPHONATE N-ACETYLTRANSFERASE-RELATED"/>
    <property type="match status" value="1"/>
</dbReference>
<sequence length="150" mass="16737">MNVAFANTTSDDVETLVQIRIEAMRESLERIGRFDPVRARERFLASFEPAQCRFILVDGVEAGFVLVRPEPGHLQLAHLYIVPAHQGKGVGAVALEAVLADADTQGVPVRLGALRDSDSNRFYQRHGFVKTGEDEWDIYYVREPRAASNP</sequence>
<dbReference type="CDD" id="cd04301">
    <property type="entry name" value="NAT_SF"/>
    <property type="match status" value="1"/>
</dbReference>